<keyword evidence="1" id="KW-0175">Coiled coil</keyword>
<proteinExistence type="predicted"/>
<keyword evidence="3" id="KW-1185">Reference proteome</keyword>
<dbReference type="Proteomes" id="UP000717585">
    <property type="component" value="Unassembled WGS sequence"/>
</dbReference>
<protein>
    <submittedName>
        <fullName evidence="2">Chromosome partition protein Smc</fullName>
    </submittedName>
</protein>
<dbReference type="AlphaFoldDB" id="A0A8J6EBA7"/>
<evidence type="ECO:0000256" key="1">
    <source>
        <dbReference type="SAM" id="Coils"/>
    </source>
</evidence>
<name>A0A8J6EBA7_9EUKA</name>
<accession>A0A8J6EBA7</accession>
<evidence type="ECO:0000313" key="2">
    <source>
        <dbReference type="EMBL" id="KAG9396700.1"/>
    </source>
</evidence>
<feature type="coiled-coil region" evidence="1">
    <location>
        <begin position="199"/>
        <end position="374"/>
    </location>
</feature>
<gene>
    <name evidence="2" type="ORF">J8273_1718</name>
</gene>
<dbReference type="PANTHER" id="PTHR45615:SF66">
    <property type="entry name" value="CARD DOMAIN-CONTAINING PROTEIN"/>
    <property type="match status" value="1"/>
</dbReference>
<dbReference type="EMBL" id="JAHDYR010000005">
    <property type="protein sequence ID" value="KAG9396700.1"/>
    <property type="molecule type" value="Genomic_DNA"/>
</dbReference>
<feature type="coiled-coil region" evidence="1">
    <location>
        <begin position="407"/>
        <end position="448"/>
    </location>
</feature>
<comment type="caution">
    <text evidence="2">The sequence shown here is derived from an EMBL/GenBank/DDBJ whole genome shotgun (WGS) entry which is preliminary data.</text>
</comment>
<dbReference type="PANTHER" id="PTHR45615">
    <property type="entry name" value="MYOSIN HEAVY CHAIN, NON-MUSCLE"/>
    <property type="match status" value="1"/>
</dbReference>
<organism evidence="2 3">
    <name type="scientific">Carpediemonas membranifera</name>
    <dbReference type="NCBI Taxonomy" id="201153"/>
    <lineage>
        <taxon>Eukaryota</taxon>
        <taxon>Metamonada</taxon>
        <taxon>Carpediemonas-like organisms</taxon>
        <taxon>Carpediemonas</taxon>
    </lineage>
</organism>
<evidence type="ECO:0000313" key="3">
    <source>
        <dbReference type="Proteomes" id="UP000717585"/>
    </source>
</evidence>
<dbReference type="Gene3D" id="1.10.287.1490">
    <property type="match status" value="2"/>
</dbReference>
<reference evidence="2" key="1">
    <citation type="submission" date="2021-05" db="EMBL/GenBank/DDBJ databases">
        <title>A free-living protist that lacks canonical eukaryotic 1 DNA replication and segregation systems.</title>
        <authorList>
            <person name="Salas-Leiva D.E."/>
            <person name="Tromer E.C."/>
            <person name="Curtis B.A."/>
            <person name="Jerlstrom-Hultqvist J."/>
            <person name="Kolisko M."/>
            <person name="Yi Z."/>
            <person name="Salas-Leiva J.S."/>
            <person name="Gallot-Lavallee L."/>
            <person name="Kops G.J.P.L."/>
            <person name="Archibald J.M."/>
            <person name="Simpson A.G.B."/>
            <person name="Roger A.J."/>
        </authorList>
    </citation>
    <scope>NUCLEOTIDE SEQUENCE</scope>
    <source>
        <strain evidence="2">BICM</strain>
    </source>
</reference>
<sequence length="469" mass="52727">MQNAGVKRARLENTGQVYDVIDLTFELSNDASKATVTITTPEDPKLVLICVIESEDVAKQYFYAFRNSMLDSNALLRSLYESFTNCFPSTPNRNRKYVLDLTKLQFVRLNNIGEDSEVWAEIVKLDLAYAPDRVVVEHTLGIIEALHGDIDDGSKREAEAQEKIRGLQDAHRRLQVSLTTLEDTLGATREKLGATESSLEKQTAKVAALSAENDRLSVELQTNASEARSEVERARAELEHVNEAKKKLEQQYAALKTKHHGHTVETTAELQSLREEVSALSQERAGLQNQLAEAQYANSEQRRQMDAHDRATQDLEARAAGLQDEVDRLTGDVAQLTSELEAARADHQTADATRTELEERGRQQEVTVADLESQVISKSHELEVVRAQLDGKDGELARMAEFVRETIASLHDDAQESQRFIKELQDQIRQQEATMQRLEEDNRLLRDRAGGFASARVRTMAQKMTLDDI</sequence>